<dbReference type="CDD" id="cd00174">
    <property type="entry name" value="SH3"/>
    <property type="match status" value="1"/>
</dbReference>
<gene>
    <name evidence="8" type="ORF">BASA50_000687</name>
</gene>
<dbReference type="PANTHER" id="PTHR12673:SF159">
    <property type="entry name" value="LD03170P"/>
    <property type="match status" value="1"/>
</dbReference>
<evidence type="ECO:0008006" key="10">
    <source>
        <dbReference type="Google" id="ProtNLM"/>
    </source>
</evidence>
<evidence type="ECO:0000259" key="7">
    <source>
        <dbReference type="PROSITE" id="PS50195"/>
    </source>
</evidence>
<feature type="compositionally biased region" description="Low complexity" evidence="3">
    <location>
        <begin position="254"/>
        <end position="265"/>
    </location>
</feature>
<feature type="compositionally biased region" description="Polar residues" evidence="3">
    <location>
        <begin position="235"/>
        <end position="246"/>
    </location>
</feature>
<feature type="domain" description="DH" evidence="6">
    <location>
        <begin position="416"/>
        <end position="598"/>
    </location>
</feature>
<protein>
    <recommendedName>
        <fullName evidence="10">DH domain-containing protein</fullName>
    </recommendedName>
</protein>
<evidence type="ECO:0000256" key="2">
    <source>
        <dbReference type="PROSITE-ProRule" id="PRU00192"/>
    </source>
</evidence>
<feature type="compositionally biased region" description="Polar residues" evidence="3">
    <location>
        <begin position="1000"/>
        <end position="1010"/>
    </location>
</feature>
<evidence type="ECO:0000256" key="3">
    <source>
        <dbReference type="SAM" id="MobiDB-lite"/>
    </source>
</evidence>
<dbReference type="SUPFAM" id="SSF64268">
    <property type="entry name" value="PX domain"/>
    <property type="match status" value="1"/>
</dbReference>
<dbReference type="Pfam" id="PF00787">
    <property type="entry name" value="PX"/>
    <property type="match status" value="1"/>
</dbReference>
<reference evidence="8 9" key="1">
    <citation type="submission" date="2021-02" db="EMBL/GenBank/DDBJ databases">
        <title>Variation within the Batrachochytrium salamandrivorans European outbreak.</title>
        <authorList>
            <person name="Kelly M."/>
            <person name="Pasmans F."/>
            <person name="Shea T.P."/>
            <person name="Munoz J.F."/>
            <person name="Carranza S."/>
            <person name="Cuomo C.A."/>
            <person name="Martel A."/>
        </authorList>
    </citation>
    <scope>NUCLEOTIDE SEQUENCE [LARGE SCALE GENOMIC DNA]</scope>
    <source>
        <strain evidence="8 9">AMFP18/2</strain>
    </source>
</reference>
<dbReference type="Gene3D" id="1.20.900.10">
    <property type="entry name" value="Dbl homology (DH) domain"/>
    <property type="match status" value="1"/>
</dbReference>
<evidence type="ECO:0000259" key="4">
    <source>
        <dbReference type="PROSITE" id="PS50002"/>
    </source>
</evidence>
<dbReference type="InterPro" id="IPR001331">
    <property type="entry name" value="GDS_CDC24_CS"/>
</dbReference>
<feature type="compositionally biased region" description="Basic and acidic residues" evidence="3">
    <location>
        <begin position="1011"/>
        <end position="1027"/>
    </location>
</feature>
<accession>A0ABQ8ETA5</accession>
<feature type="compositionally biased region" description="Basic and acidic residues" evidence="3">
    <location>
        <begin position="10"/>
        <end position="26"/>
    </location>
</feature>
<feature type="domain" description="PH" evidence="5">
    <location>
        <begin position="627"/>
        <end position="723"/>
    </location>
</feature>
<dbReference type="EMBL" id="JAFCIX010000575">
    <property type="protein sequence ID" value="KAH6586222.1"/>
    <property type="molecule type" value="Genomic_DNA"/>
</dbReference>
<dbReference type="SMART" id="SM00233">
    <property type="entry name" value="PH"/>
    <property type="match status" value="1"/>
</dbReference>
<feature type="region of interest" description="Disordered" evidence="3">
    <location>
        <begin position="312"/>
        <end position="357"/>
    </location>
</feature>
<feature type="region of interest" description="Disordered" evidence="3">
    <location>
        <begin position="1"/>
        <end position="30"/>
    </location>
</feature>
<feature type="domain" description="PX" evidence="7">
    <location>
        <begin position="1100"/>
        <end position="1232"/>
    </location>
</feature>
<feature type="region of interest" description="Disordered" evidence="3">
    <location>
        <begin position="992"/>
        <end position="1083"/>
    </location>
</feature>
<dbReference type="SMART" id="SM00312">
    <property type="entry name" value="PX"/>
    <property type="match status" value="1"/>
</dbReference>
<dbReference type="InterPro" id="IPR000219">
    <property type="entry name" value="DH_dom"/>
</dbReference>
<evidence type="ECO:0000256" key="1">
    <source>
        <dbReference type="ARBA" id="ARBA00022443"/>
    </source>
</evidence>
<feature type="region of interest" description="Disordered" evidence="3">
    <location>
        <begin position="903"/>
        <end position="923"/>
    </location>
</feature>
<feature type="compositionally biased region" description="Polar residues" evidence="3">
    <location>
        <begin position="1029"/>
        <end position="1048"/>
    </location>
</feature>
<feature type="compositionally biased region" description="Polar residues" evidence="3">
    <location>
        <begin position="904"/>
        <end position="917"/>
    </location>
</feature>
<dbReference type="InterPro" id="IPR001849">
    <property type="entry name" value="PH_domain"/>
</dbReference>
<dbReference type="PROSITE" id="PS50010">
    <property type="entry name" value="DH_2"/>
    <property type="match status" value="1"/>
</dbReference>
<proteinExistence type="predicted"/>
<dbReference type="SUPFAM" id="SSF50044">
    <property type="entry name" value="SH3-domain"/>
    <property type="match status" value="1"/>
</dbReference>
<dbReference type="InterPro" id="IPR036028">
    <property type="entry name" value="SH3-like_dom_sf"/>
</dbReference>
<dbReference type="InterPro" id="IPR001683">
    <property type="entry name" value="PX_dom"/>
</dbReference>
<feature type="compositionally biased region" description="Polar residues" evidence="3">
    <location>
        <begin position="940"/>
        <end position="958"/>
    </location>
</feature>
<evidence type="ECO:0000259" key="6">
    <source>
        <dbReference type="PROSITE" id="PS50010"/>
    </source>
</evidence>
<dbReference type="PROSITE" id="PS50003">
    <property type="entry name" value="PH_DOMAIN"/>
    <property type="match status" value="1"/>
</dbReference>
<dbReference type="Gene3D" id="2.30.29.30">
    <property type="entry name" value="Pleckstrin-homology domain (PH domain)/Phosphotyrosine-binding domain (PTB)"/>
    <property type="match status" value="1"/>
</dbReference>
<feature type="compositionally biased region" description="Low complexity" evidence="3">
    <location>
        <begin position="312"/>
        <end position="338"/>
    </location>
</feature>
<dbReference type="InterPro" id="IPR051092">
    <property type="entry name" value="FYVE_RhoGEF_PH"/>
</dbReference>
<dbReference type="PROSITE" id="PS00741">
    <property type="entry name" value="DH_1"/>
    <property type="match status" value="1"/>
</dbReference>
<dbReference type="Proteomes" id="UP001648503">
    <property type="component" value="Unassembled WGS sequence"/>
</dbReference>
<dbReference type="InterPro" id="IPR001452">
    <property type="entry name" value="SH3_domain"/>
</dbReference>
<dbReference type="PROSITE" id="PS50195">
    <property type="entry name" value="PX"/>
    <property type="match status" value="1"/>
</dbReference>
<feature type="domain" description="SH3" evidence="4">
    <location>
        <begin position="104"/>
        <end position="191"/>
    </location>
</feature>
<evidence type="ECO:0000313" key="9">
    <source>
        <dbReference type="Proteomes" id="UP001648503"/>
    </source>
</evidence>
<dbReference type="CDD" id="cd00160">
    <property type="entry name" value="RhoGEF"/>
    <property type="match status" value="1"/>
</dbReference>
<sequence length="1232" mass="134401">MSKVVGEQPRTSHDDHYELQDSHEPRLSSTVAGQGGYVMSIASRPDTQLPRSKLHLWSDSPNDIEFQLEQFVTNGFSTGISDSLTVPSTSFHIGGASQNASIAHTPIFAKVKSDYTAQGPDELNLEEEDIIRMLSAPATVVAQPQTALTVSGVKANTATAAPLSHRANMSIGSINGLVGWFPTSIIRILNDEEVHLEGLHSSDSMTDLHQSSQILSRQTSVVCKHDSNDPLDSSPARTTQSITNPPDRTGGGANTTTGTASTSSAQGMLVQSNQQQIQTRNWYNKYRAMPRYEKKGFSASFSVSNDPIEATLQSSSSVRERSPSSSGTSSTTQLQTESAEPHVPGHRSEKSWWSGSARQLSGSPSVPSISSIVSTNAGGAKVAILGAPAFQRQLWVDFVGGPEAVEALGLSKKEIKRQEVIFEIITTESDYLDDLDIICEAYSKQLKRNKLIRSKDMAIIFSNIEQLLPVNMELLKSLVKRQEANKVIEHVGDVFIRVSDYLKMYTMYCSNHPYALIKLQSVRQNKSVAKFLDQCAQHPDCRNLNLANFLLKPVQRVCKYPLFLRELIKATEPDHVDSENLVKALLKIETVVTIINEGARQTENVHKMLELQSKFLTRVNLVAPSRVMVKNGPVDVRNTQNEFKPRQVYLFNDMLLIAKPDGDKYKLMHMIPFDMILVNSSHDTAESECQIEIVHVGSARCTFIFDNPALKEGWITAIKNSVDEWISQKTRMNTVSSHAKEASTTVCKDDGDVDAEAEVGSRHKAVPSTEERLSTPFGSSQNISQNNIYAETSFIPLSGSCNNIKSTSGLHRTCTSETLLPLNESTHSSTTHTSEPAQDGMSQNISLLAALAIRRPPPPVPEHRALDSIELVSAAVDGSKPPIVRPSPSALQMQKMRLLKGYNDSKSNMGRGSSSQIKPPEESVKRAKNMIVQVKHDGTASASNSHLRSATADPSLSNTSLASIDNGTSMIAGVDHKKGTFKEGASTTQLISRDLVELPQTRTRSATDQPFRSEEFSHPTEKSDIDNKISASDRLSSNSINDQGNMTNSSPPSKAAVAASNHPTTSSPLAPRGGSSYSTKTQEGSSVVNIHRYNTSINKPVKEAKIIDLKRGPGSGVKSFLYVMSISYIGMPDLHTGSVSQSFDTFFDLHLQLVGHFPEAAGISTGAEVIRASGGKSDAKRILPELPGQMMFVSEAVARGRIAQLQQYLDVLLSLPSKISRSPVVLKFFRPT</sequence>
<feature type="region of interest" description="Disordered" evidence="3">
    <location>
        <begin position="740"/>
        <end position="779"/>
    </location>
</feature>
<evidence type="ECO:0000313" key="8">
    <source>
        <dbReference type="EMBL" id="KAH6586222.1"/>
    </source>
</evidence>
<feature type="compositionally biased region" description="Low complexity" evidence="3">
    <location>
        <begin position="1049"/>
        <end position="1060"/>
    </location>
</feature>
<dbReference type="InterPro" id="IPR035899">
    <property type="entry name" value="DBL_dom_sf"/>
</dbReference>
<keyword evidence="9" id="KW-1185">Reference proteome</keyword>
<dbReference type="InterPro" id="IPR011993">
    <property type="entry name" value="PH-like_dom_sf"/>
</dbReference>
<name>A0ABQ8ETA5_9FUNG</name>
<dbReference type="Pfam" id="PF00169">
    <property type="entry name" value="PH"/>
    <property type="match status" value="1"/>
</dbReference>
<dbReference type="SMART" id="SM00325">
    <property type="entry name" value="RhoGEF"/>
    <property type="match status" value="1"/>
</dbReference>
<feature type="region of interest" description="Disordered" evidence="3">
    <location>
        <begin position="219"/>
        <end position="276"/>
    </location>
</feature>
<organism evidence="8 9">
    <name type="scientific">Batrachochytrium salamandrivorans</name>
    <dbReference type="NCBI Taxonomy" id="1357716"/>
    <lineage>
        <taxon>Eukaryota</taxon>
        <taxon>Fungi</taxon>
        <taxon>Fungi incertae sedis</taxon>
        <taxon>Chytridiomycota</taxon>
        <taxon>Chytridiomycota incertae sedis</taxon>
        <taxon>Chytridiomycetes</taxon>
        <taxon>Rhizophydiales</taxon>
        <taxon>Rhizophydiales incertae sedis</taxon>
        <taxon>Batrachochytrium</taxon>
    </lineage>
</organism>
<dbReference type="Gene3D" id="2.30.30.40">
    <property type="entry name" value="SH3 Domains"/>
    <property type="match status" value="1"/>
</dbReference>
<dbReference type="InterPro" id="IPR036871">
    <property type="entry name" value="PX_dom_sf"/>
</dbReference>
<feature type="region of interest" description="Disordered" evidence="3">
    <location>
        <begin position="938"/>
        <end position="958"/>
    </location>
</feature>
<dbReference type="Gene3D" id="3.30.1520.10">
    <property type="entry name" value="Phox-like domain"/>
    <property type="match status" value="1"/>
</dbReference>
<comment type="caution">
    <text evidence="8">The sequence shown here is derived from an EMBL/GenBank/DDBJ whole genome shotgun (WGS) entry which is preliminary data.</text>
</comment>
<dbReference type="Pfam" id="PF00621">
    <property type="entry name" value="RhoGEF"/>
    <property type="match status" value="1"/>
</dbReference>
<dbReference type="PANTHER" id="PTHR12673">
    <property type="entry name" value="FACIOGENITAL DYSPLASIA PROTEIN"/>
    <property type="match status" value="1"/>
</dbReference>
<keyword evidence="1 2" id="KW-0728">SH3 domain</keyword>
<dbReference type="PROSITE" id="PS50002">
    <property type="entry name" value="SH3"/>
    <property type="match status" value="1"/>
</dbReference>
<evidence type="ECO:0000259" key="5">
    <source>
        <dbReference type="PROSITE" id="PS50003"/>
    </source>
</evidence>
<dbReference type="SUPFAM" id="SSF50729">
    <property type="entry name" value="PH domain-like"/>
    <property type="match status" value="1"/>
</dbReference>
<dbReference type="SUPFAM" id="SSF48065">
    <property type="entry name" value="DBL homology domain (DH-domain)"/>
    <property type="match status" value="1"/>
</dbReference>